<keyword evidence="2 4" id="KW-0853">WD repeat</keyword>
<dbReference type="PROSITE" id="PS50082">
    <property type="entry name" value="WD_REPEATS_2"/>
    <property type="match status" value="1"/>
</dbReference>
<evidence type="ECO:0000256" key="3">
    <source>
        <dbReference type="ARBA" id="ARBA00022737"/>
    </source>
</evidence>
<accession>A0ABD3RZB3</accession>
<dbReference type="InterPro" id="IPR037588">
    <property type="entry name" value="MLST8"/>
</dbReference>
<dbReference type="PANTHER" id="PTHR19842">
    <property type="entry name" value="G BETA-LIKE PROTEIN GBL"/>
    <property type="match status" value="1"/>
</dbReference>
<evidence type="ECO:0000313" key="7">
    <source>
        <dbReference type="Proteomes" id="UP001530377"/>
    </source>
</evidence>
<keyword evidence="3" id="KW-0677">Repeat</keyword>
<evidence type="ECO:0000313" key="6">
    <source>
        <dbReference type="EMBL" id="KAL3817547.1"/>
    </source>
</evidence>
<dbReference type="PANTHER" id="PTHR19842:SF0">
    <property type="entry name" value="TARGET OF RAPAMYCIN COMPLEX SUBUNIT LST8"/>
    <property type="match status" value="1"/>
</dbReference>
<comment type="caution">
    <text evidence="6">The sequence shown here is derived from an EMBL/GenBank/DDBJ whole genome shotgun (WGS) entry which is preliminary data.</text>
</comment>
<dbReference type="SUPFAM" id="SSF50978">
    <property type="entry name" value="WD40 repeat-like"/>
    <property type="match status" value="1"/>
</dbReference>
<dbReference type="PROSITE" id="PS50294">
    <property type="entry name" value="WD_REPEATS_REGION"/>
    <property type="match status" value="1"/>
</dbReference>
<dbReference type="Gene3D" id="2.130.10.10">
    <property type="entry name" value="YVTN repeat-like/Quinoprotein amine dehydrogenase"/>
    <property type="match status" value="2"/>
</dbReference>
<dbReference type="AlphaFoldDB" id="A0ABD3RZB3"/>
<protein>
    <recommendedName>
        <fullName evidence="8">Target of rapamycin complex subunit LST8</fullName>
    </recommendedName>
</protein>
<comment type="similarity">
    <text evidence="1">Belongs to the WD repeat LST8 family.</text>
</comment>
<evidence type="ECO:0000256" key="1">
    <source>
        <dbReference type="ARBA" id="ARBA00009890"/>
    </source>
</evidence>
<keyword evidence="7" id="KW-1185">Reference proteome</keyword>
<feature type="region of interest" description="Disordered" evidence="5">
    <location>
        <begin position="236"/>
        <end position="260"/>
    </location>
</feature>
<dbReference type="Proteomes" id="UP001530377">
    <property type="component" value="Unassembled WGS sequence"/>
</dbReference>
<dbReference type="PRINTS" id="PR00320">
    <property type="entry name" value="GPROTEINBRPT"/>
</dbReference>
<evidence type="ECO:0000256" key="4">
    <source>
        <dbReference type="PROSITE-ProRule" id="PRU00221"/>
    </source>
</evidence>
<gene>
    <name evidence="6" type="ORF">ACHAXA_003720</name>
</gene>
<evidence type="ECO:0000256" key="5">
    <source>
        <dbReference type="SAM" id="MobiDB-lite"/>
    </source>
</evidence>
<dbReference type="InterPro" id="IPR001680">
    <property type="entry name" value="WD40_rpt"/>
</dbReference>
<dbReference type="EMBL" id="JALLPB020000101">
    <property type="protein sequence ID" value="KAL3817547.1"/>
    <property type="molecule type" value="Genomic_DNA"/>
</dbReference>
<name>A0ABD3RZB3_9STRA</name>
<dbReference type="InterPro" id="IPR019775">
    <property type="entry name" value="WD40_repeat_CS"/>
</dbReference>
<dbReference type="SMART" id="SM00320">
    <property type="entry name" value="WD40"/>
    <property type="match status" value="5"/>
</dbReference>
<proteinExistence type="inferred from homology"/>
<organism evidence="6 7">
    <name type="scientific">Cyclostephanos tholiformis</name>
    <dbReference type="NCBI Taxonomy" id="382380"/>
    <lineage>
        <taxon>Eukaryota</taxon>
        <taxon>Sar</taxon>
        <taxon>Stramenopiles</taxon>
        <taxon>Ochrophyta</taxon>
        <taxon>Bacillariophyta</taxon>
        <taxon>Coscinodiscophyceae</taxon>
        <taxon>Thalassiosirophycidae</taxon>
        <taxon>Stephanodiscales</taxon>
        <taxon>Stephanodiscaceae</taxon>
        <taxon>Cyclostephanos</taxon>
    </lineage>
</organism>
<dbReference type="InterPro" id="IPR015943">
    <property type="entry name" value="WD40/YVTN_repeat-like_dom_sf"/>
</dbReference>
<evidence type="ECO:0000256" key="2">
    <source>
        <dbReference type="ARBA" id="ARBA00022574"/>
    </source>
</evidence>
<feature type="compositionally biased region" description="Gly residues" evidence="5">
    <location>
        <begin position="238"/>
        <end position="252"/>
    </location>
</feature>
<dbReference type="Pfam" id="PF00400">
    <property type="entry name" value="WD40"/>
    <property type="match status" value="4"/>
</dbReference>
<dbReference type="InterPro" id="IPR036322">
    <property type="entry name" value="WD40_repeat_dom_sf"/>
</dbReference>
<reference evidence="6 7" key="1">
    <citation type="submission" date="2024-10" db="EMBL/GenBank/DDBJ databases">
        <title>Updated reference genomes for cyclostephanoid diatoms.</title>
        <authorList>
            <person name="Roberts W.R."/>
            <person name="Alverson A.J."/>
        </authorList>
    </citation>
    <scope>NUCLEOTIDE SEQUENCE [LARGE SCALE GENOMIC DNA]</scope>
    <source>
        <strain evidence="6 7">AJA228-03</strain>
    </source>
</reference>
<dbReference type="InterPro" id="IPR020472">
    <property type="entry name" value="WD40_PAC1"/>
</dbReference>
<sequence>MSVILATAGQDDKIRFWEAPSGVCSRVLRYADSQVNCLEITTDKQYLAAGGNPHIRLFEINNSSNQNPILCLEGHAGNVTSLGFQRNGRYLYSGSEDGTVKLWDLRSPTYSRSFDSRGAVNSVALHPNQAEIISEKVEWFGKIRHLNVGVDVIPRYSYHVPTSPPPGDQNGSIKIFDLGSSKCMADIIPDARSTSTSSNGRVAIQSVDVSDDARTLIAANNHAEVFVWNPADATMRQRGGGGGGNGDGGGETGNDVNGESSCGARPIAKFRAHALGSYLLRARISPDCRSLVTTSSDGTARIFDTTTWQLRQTLNKHRKWVWDAVFSADSSYLVTASSDRQYTDHDYAVTCVALNDSST</sequence>
<evidence type="ECO:0008006" key="8">
    <source>
        <dbReference type="Google" id="ProtNLM"/>
    </source>
</evidence>
<feature type="repeat" description="WD" evidence="4">
    <location>
        <begin position="72"/>
        <end position="113"/>
    </location>
</feature>
<dbReference type="PROSITE" id="PS00678">
    <property type="entry name" value="WD_REPEATS_1"/>
    <property type="match status" value="1"/>
</dbReference>